<dbReference type="Pfam" id="PF13639">
    <property type="entry name" value="zf-RING_2"/>
    <property type="match status" value="1"/>
</dbReference>
<dbReference type="PROSITE" id="PS50089">
    <property type="entry name" value="ZF_RING_2"/>
    <property type="match status" value="1"/>
</dbReference>
<keyword evidence="12" id="KW-1185">Reference proteome</keyword>
<dbReference type="InterPro" id="IPR013083">
    <property type="entry name" value="Znf_RING/FYVE/PHD"/>
</dbReference>
<sequence>MAPGRGGCSFNSNSVAELPCILNLNFLVPNLVFAMDGYSGKRVVSGFGSGISFRDVNQEDRTSQCRNRIGCSTKHSSSSSIQNTDTEKLKCVKPPFRFRNSNSLSASSSKLFSSATNFRKYYHESKSKASLKEEDVSKSGILQPQAGDDFKWDSVFDRGSETEHFENRGRPRIESLSTKSESSRGSGTRLSSIYGKQSNRKLGSVIQDTASSFLRRSSAPRFAAKVPKTTPQAITGRPERYSLSNLGCTSISDILPSGSSGGSSKNGVSAGRKLQYGEGSSKAVLSQQEQQTPHEVSRLMRNQLGKDVVVSVRTRRGSSGSQRSEMRSSTHEDEPTAQFSDPHDQVSIPDDIQESSEGALSTELPSAFQASSFTGRAGNRSSQSRMRSGSEGRDDYRCFNMEGIAEVLLALERIEQDEELTDEQLLVLEANLFLGSLSLYDQHRDMRLDIDNMSYEELLALEEKMGTVNTALPEEELSKCLKRSTYRSSFTFPGISRRDDDDVKCSICQEEYSTGAEVGRLPCEHRYHIECIRQWLGLKNWCPICKVAAAATPASKPPHGMP</sequence>
<dbReference type="SMART" id="SM00184">
    <property type="entry name" value="RING"/>
    <property type="match status" value="1"/>
</dbReference>
<dbReference type="PANTHER" id="PTHR22937:SF136">
    <property type="entry name" value="RING-TYPE E3 UBIQUITIN TRANSFERASE"/>
    <property type="match status" value="1"/>
</dbReference>
<feature type="domain" description="RING-type" evidence="10">
    <location>
        <begin position="505"/>
        <end position="546"/>
    </location>
</feature>
<feature type="compositionally biased region" description="Low complexity" evidence="9">
    <location>
        <begin position="308"/>
        <end position="323"/>
    </location>
</feature>
<evidence type="ECO:0000256" key="9">
    <source>
        <dbReference type="SAM" id="MobiDB-lite"/>
    </source>
</evidence>
<dbReference type="GO" id="GO:0061630">
    <property type="term" value="F:ubiquitin protein ligase activity"/>
    <property type="evidence" value="ECO:0007669"/>
    <property type="project" value="UniProtKB-EC"/>
</dbReference>
<dbReference type="EC" id="2.3.2.27" evidence="2"/>
<dbReference type="Gene3D" id="3.30.40.10">
    <property type="entry name" value="Zinc/RING finger domain, C3HC4 (zinc finger)"/>
    <property type="match status" value="1"/>
</dbReference>
<dbReference type="Proteomes" id="UP001418222">
    <property type="component" value="Unassembled WGS sequence"/>
</dbReference>
<accession>A0AAP0C018</accession>
<dbReference type="GO" id="GO:0008270">
    <property type="term" value="F:zinc ion binding"/>
    <property type="evidence" value="ECO:0007669"/>
    <property type="project" value="UniProtKB-KW"/>
</dbReference>
<keyword evidence="6" id="KW-0833">Ubl conjugation pathway</keyword>
<organism evidence="11 12">
    <name type="scientific">Platanthera zijinensis</name>
    <dbReference type="NCBI Taxonomy" id="2320716"/>
    <lineage>
        <taxon>Eukaryota</taxon>
        <taxon>Viridiplantae</taxon>
        <taxon>Streptophyta</taxon>
        <taxon>Embryophyta</taxon>
        <taxon>Tracheophyta</taxon>
        <taxon>Spermatophyta</taxon>
        <taxon>Magnoliopsida</taxon>
        <taxon>Liliopsida</taxon>
        <taxon>Asparagales</taxon>
        <taxon>Orchidaceae</taxon>
        <taxon>Orchidoideae</taxon>
        <taxon>Orchideae</taxon>
        <taxon>Orchidinae</taxon>
        <taxon>Platanthera</taxon>
    </lineage>
</organism>
<evidence type="ECO:0000256" key="8">
    <source>
        <dbReference type="PROSITE-ProRule" id="PRU00175"/>
    </source>
</evidence>
<feature type="region of interest" description="Disordered" evidence="9">
    <location>
        <begin position="279"/>
        <end position="395"/>
    </location>
</feature>
<feature type="compositionally biased region" description="Basic and acidic residues" evidence="9">
    <location>
        <begin position="161"/>
        <end position="173"/>
    </location>
</feature>
<evidence type="ECO:0000313" key="11">
    <source>
        <dbReference type="EMBL" id="KAK8954484.1"/>
    </source>
</evidence>
<evidence type="ECO:0000259" key="10">
    <source>
        <dbReference type="PROSITE" id="PS50089"/>
    </source>
</evidence>
<evidence type="ECO:0000256" key="7">
    <source>
        <dbReference type="ARBA" id="ARBA00022833"/>
    </source>
</evidence>
<dbReference type="EMBL" id="JBBWWQ010000002">
    <property type="protein sequence ID" value="KAK8954484.1"/>
    <property type="molecule type" value="Genomic_DNA"/>
</dbReference>
<comment type="catalytic activity">
    <reaction evidence="1">
        <text>S-ubiquitinyl-[E2 ubiquitin-conjugating enzyme]-L-cysteine + [acceptor protein]-L-lysine = [E2 ubiquitin-conjugating enzyme]-L-cysteine + N(6)-ubiquitinyl-[acceptor protein]-L-lysine.</text>
        <dbReference type="EC" id="2.3.2.27"/>
    </reaction>
</comment>
<evidence type="ECO:0000313" key="12">
    <source>
        <dbReference type="Proteomes" id="UP001418222"/>
    </source>
</evidence>
<proteinExistence type="predicted"/>
<feature type="compositionally biased region" description="Basic and acidic residues" evidence="9">
    <location>
        <begin position="324"/>
        <end position="334"/>
    </location>
</feature>
<gene>
    <name evidence="11" type="ORF">KSP39_PZI001672</name>
</gene>
<feature type="region of interest" description="Disordered" evidence="9">
    <location>
        <begin position="161"/>
        <end position="192"/>
    </location>
</feature>
<dbReference type="FunFam" id="3.30.40.10:FF:000504">
    <property type="entry name" value="E3 ubiquitin-protein ligase arkadia"/>
    <property type="match status" value="1"/>
</dbReference>
<feature type="compositionally biased region" description="Polar residues" evidence="9">
    <location>
        <begin position="283"/>
        <end position="294"/>
    </location>
</feature>
<evidence type="ECO:0000256" key="4">
    <source>
        <dbReference type="ARBA" id="ARBA00022723"/>
    </source>
</evidence>
<name>A0AAP0C018_9ASPA</name>
<keyword evidence="7" id="KW-0862">Zinc</keyword>
<dbReference type="PANTHER" id="PTHR22937">
    <property type="entry name" value="E3 UBIQUITIN-PROTEIN LIGASE RNF165"/>
    <property type="match status" value="1"/>
</dbReference>
<evidence type="ECO:0000256" key="3">
    <source>
        <dbReference type="ARBA" id="ARBA00022679"/>
    </source>
</evidence>
<reference evidence="11 12" key="1">
    <citation type="journal article" date="2022" name="Nat. Plants">
        <title>Genomes of leafy and leafless Platanthera orchids illuminate the evolution of mycoheterotrophy.</title>
        <authorList>
            <person name="Li M.H."/>
            <person name="Liu K.W."/>
            <person name="Li Z."/>
            <person name="Lu H.C."/>
            <person name="Ye Q.L."/>
            <person name="Zhang D."/>
            <person name="Wang J.Y."/>
            <person name="Li Y.F."/>
            <person name="Zhong Z.M."/>
            <person name="Liu X."/>
            <person name="Yu X."/>
            <person name="Liu D.K."/>
            <person name="Tu X.D."/>
            <person name="Liu B."/>
            <person name="Hao Y."/>
            <person name="Liao X.Y."/>
            <person name="Jiang Y.T."/>
            <person name="Sun W.H."/>
            <person name="Chen J."/>
            <person name="Chen Y.Q."/>
            <person name="Ai Y."/>
            <person name="Zhai J.W."/>
            <person name="Wu S.S."/>
            <person name="Zhou Z."/>
            <person name="Hsiao Y.Y."/>
            <person name="Wu W.L."/>
            <person name="Chen Y.Y."/>
            <person name="Lin Y.F."/>
            <person name="Hsu J.L."/>
            <person name="Li C.Y."/>
            <person name="Wang Z.W."/>
            <person name="Zhao X."/>
            <person name="Zhong W.Y."/>
            <person name="Ma X.K."/>
            <person name="Ma L."/>
            <person name="Huang J."/>
            <person name="Chen G.Z."/>
            <person name="Huang M.Z."/>
            <person name="Huang L."/>
            <person name="Peng D.H."/>
            <person name="Luo Y.B."/>
            <person name="Zou S.Q."/>
            <person name="Chen S.P."/>
            <person name="Lan S."/>
            <person name="Tsai W.C."/>
            <person name="Van de Peer Y."/>
            <person name="Liu Z.J."/>
        </authorList>
    </citation>
    <scope>NUCLEOTIDE SEQUENCE [LARGE SCALE GENOMIC DNA]</scope>
    <source>
        <strain evidence="11">Lor287</strain>
    </source>
</reference>
<comment type="caution">
    <text evidence="11">The sequence shown here is derived from an EMBL/GenBank/DDBJ whole genome shotgun (WGS) entry which is preliminary data.</text>
</comment>
<dbReference type="InterPro" id="IPR001841">
    <property type="entry name" value="Znf_RING"/>
</dbReference>
<evidence type="ECO:0000256" key="2">
    <source>
        <dbReference type="ARBA" id="ARBA00012483"/>
    </source>
</evidence>
<keyword evidence="4" id="KW-0479">Metal-binding</keyword>
<evidence type="ECO:0000256" key="5">
    <source>
        <dbReference type="ARBA" id="ARBA00022771"/>
    </source>
</evidence>
<feature type="compositionally biased region" description="Polar residues" evidence="9">
    <location>
        <begin position="175"/>
        <end position="192"/>
    </location>
</feature>
<evidence type="ECO:0000256" key="1">
    <source>
        <dbReference type="ARBA" id="ARBA00000900"/>
    </source>
</evidence>
<keyword evidence="3" id="KW-0808">Transferase</keyword>
<dbReference type="InterPro" id="IPR045191">
    <property type="entry name" value="MBR1/2-like"/>
</dbReference>
<dbReference type="AlphaFoldDB" id="A0AAP0C018"/>
<keyword evidence="5 8" id="KW-0863">Zinc-finger</keyword>
<protein>
    <recommendedName>
        <fullName evidence="2">RING-type E3 ubiquitin transferase</fullName>
        <ecNumber evidence="2">2.3.2.27</ecNumber>
    </recommendedName>
</protein>
<dbReference type="SUPFAM" id="SSF57850">
    <property type="entry name" value="RING/U-box"/>
    <property type="match status" value="1"/>
</dbReference>
<evidence type="ECO:0000256" key="6">
    <source>
        <dbReference type="ARBA" id="ARBA00022786"/>
    </source>
</evidence>
<feature type="compositionally biased region" description="Polar residues" evidence="9">
    <location>
        <begin position="368"/>
        <end position="387"/>
    </location>
</feature>